<keyword evidence="2" id="KW-0238">DNA-binding</keyword>
<dbReference type="SUPFAM" id="SSF46689">
    <property type="entry name" value="Homeodomain-like"/>
    <property type="match status" value="1"/>
</dbReference>
<evidence type="ECO:0000256" key="1">
    <source>
        <dbReference type="ARBA" id="ARBA00004123"/>
    </source>
</evidence>
<dbReference type="PROSITE" id="PS50071">
    <property type="entry name" value="HOMEOBOX_2"/>
    <property type="match status" value="1"/>
</dbReference>
<dbReference type="InterPro" id="IPR050848">
    <property type="entry name" value="Homeobox_TF"/>
</dbReference>
<evidence type="ECO:0000313" key="5">
    <source>
        <dbReference type="EMBL" id="GFY70134.1"/>
    </source>
</evidence>
<evidence type="ECO:0000256" key="3">
    <source>
        <dbReference type="SAM" id="MobiDB-lite"/>
    </source>
</evidence>
<protein>
    <submittedName>
        <fullName evidence="5">Homeotic protein empty spiracles</fullName>
    </submittedName>
</protein>
<evidence type="ECO:0000313" key="6">
    <source>
        <dbReference type="Proteomes" id="UP000886998"/>
    </source>
</evidence>
<accession>A0A8X6YEW6</accession>
<dbReference type="CDD" id="cd00086">
    <property type="entry name" value="homeodomain"/>
    <property type="match status" value="1"/>
</dbReference>
<feature type="region of interest" description="Disordered" evidence="3">
    <location>
        <begin position="12"/>
        <end position="85"/>
    </location>
</feature>
<proteinExistence type="predicted"/>
<dbReference type="AlphaFoldDB" id="A0A8X6YEW6"/>
<keyword evidence="6" id="KW-1185">Reference proteome</keyword>
<dbReference type="EMBL" id="BMAV01018042">
    <property type="protein sequence ID" value="GFY70134.1"/>
    <property type="molecule type" value="Genomic_DNA"/>
</dbReference>
<keyword evidence="2" id="KW-0539">Nucleus</keyword>
<dbReference type="GO" id="GO:0003677">
    <property type="term" value="F:DNA binding"/>
    <property type="evidence" value="ECO:0007669"/>
    <property type="project" value="UniProtKB-UniRule"/>
</dbReference>
<feature type="compositionally biased region" description="Basic and acidic residues" evidence="3">
    <location>
        <begin position="18"/>
        <end position="29"/>
    </location>
</feature>
<dbReference type="GO" id="GO:0005634">
    <property type="term" value="C:nucleus"/>
    <property type="evidence" value="ECO:0007669"/>
    <property type="project" value="UniProtKB-SubCell"/>
</dbReference>
<dbReference type="Proteomes" id="UP000886998">
    <property type="component" value="Unassembled WGS sequence"/>
</dbReference>
<dbReference type="PANTHER" id="PTHR24333">
    <property type="entry name" value="HOMEO BOX HB9 LIKE A-RELATED"/>
    <property type="match status" value="1"/>
</dbReference>
<gene>
    <name evidence="5" type="primary">ems_1</name>
    <name evidence="5" type="ORF">TNIN_374701</name>
</gene>
<dbReference type="OrthoDB" id="6432359at2759"/>
<keyword evidence="2" id="KW-0371">Homeobox</keyword>
<evidence type="ECO:0000256" key="2">
    <source>
        <dbReference type="PROSITE-ProRule" id="PRU00108"/>
    </source>
</evidence>
<feature type="domain" description="Homeobox" evidence="4">
    <location>
        <begin position="1"/>
        <end position="18"/>
    </location>
</feature>
<comment type="subcellular location">
    <subcellularLocation>
        <location evidence="1 2">Nucleus</location>
    </subcellularLocation>
</comment>
<reference evidence="5" key="1">
    <citation type="submission" date="2020-08" db="EMBL/GenBank/DDBJ databases">
        <title>Multicomponent nature underlies the extraordinary mechanical properties of spider dragline silk.</title>
        <authorList>
            <person name="Kono N."/>
            <person name="Nakamura H."/>
            <person name="Mori M."/>
            <person name="Yoshida Y."/>
            <person name="Ohtoshi R."/>
            <person name="Malay A.D."/>
            <person name="Moran D.A.P."/>
            <person name="Tomita M."/>
            <person name="Numata K."/>
            <person name="Arakawa K."/>
        </authorList>
    </citation>
    <scope>NUCLEOTIDE SEQUENCE</scope>
</reference>
<name>A0A8X6YEW6_9ARAC</name>
<dbReference type="InterPro" id="IPR001356">
    <property type="entry name" value="HD"/>
</dbReference>
<dbReference type="PANTHER" id="PTHR24333:SF5">
    <property type="entry name" value="VENT HOMEOBOX"/>
    <property type="match status" value="1"/>
</dbReference>
<feature type="compositionally biased region" description="Polar residues" evidence="3">
    <location>
        <begin position="51"/>
        <end position="61"/>
    </location>
</feature>
<dbReference type="InterPro" id="IPR009057">
    <property type="entry name" value="Homeodomain-like_sf"/>
</dbReference>
<feature type="DNA-binding region" description="Homeobox" evidence="2">
    <location>
        <begin position="3"/>
        <end position="19"/>
    </location>
</feature>
<sequence length="85" mass="9986">MIFVKVWFQNRRTKQKRQVMEDRERDEKNNLLPVTKSVESQHRQSSSSEHNLSPSGRSESVSLCDDDDSNASYNIEDRNDEEMIP</sequence>
<comment type="caution">
    <text evidence="5">The sequence shown here is derived from an EMBL/GenBank/DDBJ whole genome shotgun (WGS) entry which is preliminary data.</text>
</comment>
<organism evidence="5 6">
    <name type="scientific">Trichonephila inaurata madagascariensis</name>
    <dbReference type="NCBI Taxonomy" id="2747483"/>
    <lineage>
        <taxon>Eukaryota</taxon>
        <taxon>Metazoa</taxon>
        <taxon>Ecdysozoa</taxon>
        <taxon>Arthropoda</taxon>
        <taxon>Chelicerata</taxon>
        <taxon>Arachnida</taxon>
        <taxon>Araneae</taxon>
        <taxon>Araneomorphae</taxon>
        <taxon>Entelegynae</taxon>
        <taxon>Araneoidea</taxon>
        <taxon>Nephilidae</taxon>
        <taxon>Trichonephila</taxon>
        <taxon>Trichonephila inaurata</taxon>
    </lineage>
</organism>
<evidence type="ECO:0000259" key="4">
    <source>
        <dbReference type="PROSITE" id="PS50071"/>
    </source>
</evidence>